<reference evidence="2" key="1">
    <citation type="submission" date="2020-05" db="UniProtKB">
        <authorList>
            <consortium name="EnsemblMetazoa"/>
        </authorList>
    </citation>
    <scope>IDENTIFICATION</scope>
    <source>
        <strain evidence="2">SANGQUA</strain>
    </source>
</reference>
<accession>A0A182XRC6</accession>
<protein>
    <submittedName>
        <fullName evidence="2">Uncharacterized protein</fullName>
    </submittedName>
</protein>
<dbReference type="VEuPathDB" id="VectorBase:AQUA014403"/>
<evidence type="ECO:0000313" key="3">
    <source>
        <dbReference type="Proteomes" id="UP000076407"/>
    </source>
</evidence>
<dbReference type="Proteomes" id="UP000076407">
    <property type="component" value="Unassembled WGS sequence"/>
</dbReference>
<keyword evidence="3" id="KW-1185">Reference proteome</keyword>
<evidence type="ECO:0000256" key="1">
    <source>
        <dbReference type="SAM" id="MobiDB-lite"/>
    </source>
</evidence>
<dbReference type="EnsemblMetazoa" id="AQUA014403-RA">
    <property type="protein sequence ID" value="AQUA014403-PA"/>
    <property type="gene ID" value="AQUA014403"/>
</dbReference>
<feature type="compositionally biased region" description="Low complexity" evidence="1">
    <location>
        <begin position="23"/>
        <end position="34"/>
    </location>
</feature>
<proteinExistence type="predicted"/>
<sequence length="140" mass="15230">MQSSSLACFGQIPGWIGCTVTSSSCTSSRSPSPRSTRRQTRPCAYRVYRPDEGPHRAAPRSSAQAANAAADPSCAFPGNHCRRTPHRTCRACSTCRDASEYPRTDVASDLPYRPPDPPCCTDCRQNVPHCPSADTFPQCH</sequence>
<name>A0A182XRC6_ANOQN</name>
<organism evidence="2 3">
    <name type="scientific">Anopheles quadriannulatus</name>
    <name type="common">Mosquito</name>
    <dbReference type="NCBI Taxonomy" id="34691"/>
    <lineage>
        <taxon>Eukaryota</taxon>
        <taxon>Metazoa</taxon>
        <taxon>Ecdysozoa</taxon>
        <taxon>Arthropoda</taxon>
        <taxon>Hexapoda</taxon>
        <taxon>Insecta</taxon>
        <taxon>Pterygota</taxon>
        <taxon>Neoptera</taxon>
        <taxon>Endopterygota</taxon>
        <taxon>Diptera</taxon>
        <taxon>Nematocera</taxon>
        <taxon>Culicoidea</taxon>
        <taxon>Culicidae</taxon>
        <taxon>Anophelinae</taxon>
        <taxon>Anopheles</taxon>
    </lineage>
</organism>
<feature type="region of interest" description="Disordered" evidence="1">
    <location>
        <begin position="23"/>
        <end position="64"/>
    </location>
</feature>
<dbReference type="AlphaFoldDB" id="A0A182XRC6"/>
<evidence type="ECO:0000313" key="2">
    <source>
        <dbReference type="EnsemblMetazoa" id="AQUA014403-PA"/>
    </source>
</evidence>